<evidence type="ECO:0000256" key="1">
    <source>
        <dbReference type="SAM" id="SignalP"/>
    </source>
</evidence>
<dbReference type="Proteomes" id="UP001352852">
    <property type="component" value="Unassembled WGS sequence"/>
</dbReference>
<sequence length="75" mass="8680">MWSTTHVISIFGCWWVWVHVHVLSGCPARESKHDTDVAHAQQPGSNLVPPFLLQHWVNDCVTAEDLCMETWLLRR</sequence>
<keyword evidence="1" id="KW-0732">Signal</keyword>
<evidence type="ECO:0000313" key="3">
    <source>
        <dbReference type="Proteomes" id="UP001352852"/>
    </source>
</evidence>
<gene>
    <name evidence="2" type="ORF">CHARACLAT_020170</name>
</gene>
<reference evidence="2 3" key="1">
    <citation type="submission" date="2021-06" db="EMBL/GenBank/DDBJ databases">
        <authorList>
            <person name="Palmer J.M."/>
        </authorList>
    </citation>
    <scope>NUCLEOTIDE SEQUENCE [LARGE SCALE GENOMIC DNA]</scope>
    <source>
        <strain evidence="2 3">CL_MEX2019</strain>
        <tissue evidence="2">Muscle</tissue>
    </source>
</reference>
<name>A0ABU7DC63_9TELE</name>
<proteinExistence type="predicted"/>
<organism evidence="2 3">
    <name type="scientific">Characodon lateralis</name>
    <dbReference type="NCBI Taxonomy" id="208331"/>
    <lineage>
        <taxon>Eukaryota</taxon>
        <taxon>Metazoa</taxon>
        <taxon>Chordata</taxon>
        <taxon>Craniata</taxon>
        <taxon>Vertebrata</taxon>
        <taxon>Euteleostomi</taxon>
        <taxon>Actinopterygii</taxon>
        <taxon>Neopterygii</taxon>
        <taxon>Teleostei</taxon>
        <taxon>Neoteleostei</taxon>
        <taxon>Acanthomorphata</taxon>
        <taxon>Ovalentaria</taxon>
        <taxon>Atherinomorphae</taxon>
        <taxon>Cyprinodontiformes</taxon>
        <taxon>Goodeidae</taxon>
        <taxon>Characodon</taxon>
    </lineage>
</organism>
<feature type="signal peptide" evidence="1">
    <location>
        <begin position="1"/>
        <end position="20"/>
    </location>
</feature>
<evidence type="ECO:0008006" key="4">
    <source>
        <dbReference type="Google" id="ProtNLM"/>
    </source>
</evidence>
<comment type="caution">
    <text evidence="2">The sequence shown here is derived from an EMBL/GenBank/DDBJ whole genome shotgun (WGS) entry which is preliminary data.</text>
</comment>
<keyword evidence="3" id="KW-1185">Reference proteome</keyword>
<evidence type="ECO:0000313" key="2">
    <source>
        <dbReference type="EMBL" id="MED6271434.1"/>
    </source>
</evidence>
<accession>A0ABU7DC63</accession>
<protein>
    <recommendedName>
        <fullName evidence="4">Secreted protein</fullName>
    </recommendedName>
</protein>
<dbReference type="EMBL" id="JAHUTJ010018276">
    <property type="protein sequence ID" value="MED6271434.1"/>
    <property type="molecule type" value="Genomic_DNA"/>
</dbReference>
<feature type="chain" id="PRO_5046827018" description="Secreted protein" evidence="1">
    <location>
        <begin position="21"/>
        <end position="75"/>
    </location>
</feature>